<feature type="compositionally biased region" description="Polar residues" evidence="10">
    <location>
        <begin position="10"/>
        <end position="24"/>
    </location>
</feature>
<name>A0AAN8VAC3_9MAGN</name>
<keyword evidence="4" id="KW-1017">Isopeptide bond</keyword>
<keyword evidence="13" id="KW-1185">Reference proteome</keyword>
<evidence type="ECO:0000256" key="4">
    <source>
        <dbReference type="ARBA" id="ARBA00022499"/>
    </source>
</evidence>
<evidence type="ECO:0000256" key="7">
    <source>
        <dbReference type="ARBA" id="ARBA00023015"/>
    </source>
</evidence>
<dbReference type="PANTHER" id="PTHR31169:SF23">
    <property type="entry name" value="OS03G0572250 PROTEIN"/>
    <property type="match status" value="1"/>
</dbReference>
<dbReference type="InterPro" id="IPR018866">
    <property type="entry name" value="Znf-4CXXC_R1"/>
</dbReference>
<proteinExistence type="predicted"/>
<feature type="region of interest" description="Disordered" evidence="10">
    <location>
        <begin position="302"/>
        <end position="321"/>
    </location>
</feature>
<feature type="compositionally biased region" description="Basic and acidic residues" evidence="10">
    <location>
        <begin position="347"/>
        <end position="361"/>
    </location>
</feature>
<gene>
    <name evidence="12" type="ORF">RJ641_010303</name>
</gene>
<dbReference type="GO" id="GO:0005737">
    <property type="term" value="C:cytoplasm"/>
    <property type="evidence" value="ECO:0007669"/>
    <property type="project" value="UniProtKB-SubCell"/>
</dbReference>
<comment type="caution">
    <text evidence="12">The sequence shown here is derived from an EMBL/GenBank/DDBJ whole genome shotgun (WGS) entry which is preliminary data.</text>
</comment>
<evidence type="ECO:0000256" key="6">
    <source>
        <dbReference type="ARBA" id="ARBA00022843"/>
    </source>
</evidence>
<dbReference type="EMBL" id="JBAMMX010000017">
    <property type="protein sequence ID" value="KAK6924103.1"/>
    <property type="molecule type" value="Genomic_DNA"/>
</dbReference>
<feature type="domain" description="Zinc-finger" evidence="11">
    <location>
        <begin position="164"/>
        <end position="260"/>
    </location>
</feature>
<dbReference type="Proteomes" id="UP001370490">
    <property type="component" value="Unassembled WGS sequence"/>
</dbReference>
<feature type="compositionally biased region" description="Basic and acidic residues" evidence="10">
    <location>
        <begin position="32"/>
        <end position="42"/>
    </location>
</feature>
<keyword evidence="5" id="KW-0597">Phosphoprotein</keyword>
<feature type="region of interest" description="Disordered" evidence="10">
    <location>
        <begin position="67"/>
        <end position="98"/>
    </location>
</feature>
<keyword evidence="8" id="KW-0804">Transcription</keyword>
<evidence type="ECO:0000256" key="9">
    <source>
        <dbReference type="ARBA" id="ARBA00023242"/>
    </source>
</evidence>
<dbReference type="AlphaFoldDB" id="A0AAN8VAC3"/>
<keyword evidence="7" id="KW-0805">Transcription regulation</keyword>
<dbReference type="GO" id="GO:0008270">
    <property type="term" value="F:zinc ion binding"/>
    <property type="evidence" value="ECO:0007669"/>
    <property type="project" value="UniProtKB-KW"/>
</dbReference>
<sequence length="487" mass="54696">MVPKRRAKTLETQANPSQSANNDEPQMPKKVQKSEYEETRAKRIQENLERMQKLGILDLSLKLKSSLAPKRTSRNSSDKTPQRSLLIHASNPRRSSRLQNVTPVSYTEVKVSKKEKAQKFDGILVKEGFKPEIYTEEHDKLLGSCETTWTLFVDGYGKDGKRIYDPVRGLTCHQCRQKTLGHRTHCCKCRLVQGQFCGDCLYMRYGENVLEANNNPNWICPVCRGICNCSLCRQAKGWCPTGLLYRKISSMGYKSVAHYLIQTHRSEADSGKDTAKTPVSAKRSLPFSEIQVLPESKEVSVTNDECGLPEPQADEKVDDELKGGNGKKMLYKDMMLEMKLTTLAEEKTDNVSKNDNEKESVGDNTVAPDGGLMLESKHPIVAEPNQKPTESSIVDYKELERKNESILNSKPVNENVDNEFKGDNGKEIHCGDNGHGDINVALETDMMLGKEHATAAEPSPQIIEGPNQEQHIESNIVHCEESEKKNE</sequence>
<evidence type="ECO:0000256" key="1">
    <source>
        <dbReference type="ARBA" id="ARBA00004123"/>
    </source>
</evidence>
<feature type="non-terminal residue" evidence="12">
    <location>
        <position position="487"/>
    </location>
</feature>
<dbReference type="GO" id="GO:0005634">
    <property type="term" value="C:nucleus"/>
    <property type="evidence" value="ECO:0007669"/>
    <property type="project" value="UniProtKB-SubCell"/>
</dbReference>
<evidence type="ECO:0000256" key="3">
    <source>
        <dbReference type="ARBA" id="ARBA00022490"/>
    </source>
</evidence>
<feature type="region of interest" description="Disordered" evidence="10">
    <location>
        <begin position="347"/>
        <end position="372"/>
    </location>
</feature>
<evidence type="ECO:0000313" key="13">
    <source>
        <dbReference type="Proteomes" id="UP001370490"/>
    </source>
</evidence>
<keyword evidence="3" id="KW-0963">Cytoplasm</keyword>
<protein>
    <submittedName>
        <fullName evidence="12">Zinc-finger domain of monoamine-oxidase A repressor R1</fullName>
    </submittedName>
</protein>
<dbReference type="InterPro" id="IPR040221">
    <property type="entry name" value="CDCA7/CDA7L"/>
</dbReference>
<feature type="region of interest" description="Disordered" evidence="10">
    <location>
        <begin position="1"/>
        <end position="42"/>
    </location>
</feature>
<feature type="compositionally biased region" description="Basic and acidic residues" evidence="10">
    <location>
        <begin position="478"/>
        <end position="487"/>
    </location>
</feature>
<keyword evidence="6" id="KW-0832">Ubl conjugation</keyword>
<keyword evidence="12" id="KW-0863">Zinc-finger</keyword>
<accession>A0AAN8VAC3</accession>
<evidence type="ECO:0000259" key="11">
    <source>
        <dbReference type="Pfam" id="PF10497"/>
    </source>
</evidence>
<dbReference type="GO" id="GO:0006355">
    <property type="term" value="P:regulation of DNA-templated transcription"/>
    <property type="evidence" value="ECO:0007669"/>
    <property type="project" value="InterPro"/>
</dbReference>
<evidence type="ECO:0000256" key="5">
    <source>
        <dbReference type="ARBA" id="ARBA00022553"/>
    </source>
</evidence>
<feature type="region of interest" description="Disordered" evidence="10">
    <location>
        <begin position="452"/>
        <end position="487"/>
    </location>
</feature>
<evidence type="ECO:0000256" key="8">
    <source>
        <dbReference type="ARBA" id="ARBA00023163"/>
    </source>
</evidence>
<evidence type="ECO:0000256" key="10">
    <source>
        <dbReference type="SAM" id="MobiDB-lite"/>
    </source>
</evidence>
<evidence type="ECO:0000256" key="2">
    <source>
        <dbReference type="ARBA" id="ARBA00004496"/>
    </source>
</evidence>
<keyword evidence="12" id="KW-0862">Zinc</keyword>
<keyword evidence="12" id="KW-0479">Metal-binding</keyword>
<reference evidence="12 13" key="1">
    <citation type="submission" date="2023-12" db="EMBL/GenBank/DDBJ databases">
        <title>A high-quality genome assembly for Dillenia turbinata (Dilleniales).</title>
        <authorList>
            <person name="Chanderbali A."/>
        </authorList>
    </citation>
    <scope>NUCLEOTIDE SEQUENCE [LARGE SCALE GENOMIC DNA]</scope>
    <source>
        <strain evidence="12">LSX21</strain>
        <tissue evidence="12">Leaf</tissue>
    </source>
</reference>
<organism evidence="12 13">
    <name type="scientific">Dillenia turbinata</name>
    <dbReference type="NCBI Taxonomy" id="194707"/>
    <lineage>
        <taxon>Eukaryota</taxon>
        <taxon>Viridiplantae</taxon>
        <taxon>Streptophyta</taxon>
        <taxon>Embryophyta</taxon>
        <taxon>Tracheophyta</taxon>
        <taxon>Spermatophyta</taxon>
        <taxon>Magnoliopsida</taxon>
        <taxon>eudicotyledons</taxon>
        <taxon>Gunneridae</taxon>
        <taxon>Pentapetalae</taxon>
        <taxon>Dilleniales</taxon>
        <taxon>Dilleniaceae</taxon>
        <taxon>Dillenia</taxon>
    </lineage>
</organism>
<evidence type="ECO:0000313" key="12">
    <source>
        <dbReference type="EMBL" id="KAK6924103.1"/>
    </source>
</evidence>
<dbReference type="Pfam" id="PF10497">
    <property type="entry name" value="zf-4CXXC_R1"/>
    <property type="match status" value="1"/>
</dbReference>
<dbReference type="PANTHER" id="PTHR31169">
    <property type="entry name" value="OS05G0300700 PROTEIN"/>
    <property type="match status" value="1"/>
</dbReference>
<comment type="subcellular location">
    <subcellularLocation>
        <location evidence="2">Cytoplasm</location>
    </subcellularLocation>
    <subcellularLocation>
        <location evidence="1">Nucleus</location>
    </subcellularLocation>
</comment>
<keyword evidence="9" id="KW-0539">Nucleus</keyword>